<dbReference type="InterPro" id="IPR002347">
    <property type="entry name" value="SDR_fam"/>
</dbReference>
<evidence type="ECO:0000256" key="1">
    <source>
        <dbReference type="ARBA" id="ARBA00006484"/>
    </source>
</evidence>
<keyword evidence="2" id="KW-0560">Oxidoreductase</keyword>
<dbReference type="GO" id="GO:0004316">
    <property type="term" value="F:3-oxoacyl-[acyl-carrier-protein] reductase (NADPH) activity"/>
    <property type="evidence" value="ECO:0007669"/>
    <property type="project" value="UniProtKB-EC"/>
</dbReference>
<protein>
    <submittedName>
        <fullName evidence="2">3-oxoacyl-[acyl-carrier protein] reductase</fullName>
        <ecNumber evidence="2">1.1.1.100</ecNumber>
    </submittedName>
</protein>
<dbReference type="GO" id="GO:0030497">
    <property type="term" value="P:fatty acid elongation"/>
    <property type="evidence" value="ECO:0007669"/>
    <property type="project" value="TreeGrafter"/>
</dbReference>
<organism evidence="2 3">
    <name type="scientific">Phytomonospora endophytica</name>
    <dbReference type="NCBI Taxonomy" id="714109"/>
    <lineage>
        <taxon>Bacteria</taxon>
        <taxon>Bacillati</taxon>
        <taxon>Actinomycetota</taxon>
        <taxon>Actinomycetes</taxon>
        <taxon>Micromonosporales</taxon>
        <taxon>Micromonosporaceae</taxon>
        <taxon>Phytomonospora</taxon>
    </lineage>
</organism>
<dbReference type="Pfam" id="PF13561">
    <property type="entry name" value="adh_short_C2"/>
    <property type="match status" value="1"/>
</dbReference>
<proteinExistence type="inferred from homology"/>
<dbReference type="Proteomes" id="UP000548476">
    <property type="component" value="Unassembled WGS sequence"/>
</dbReference>
<dbReference type="PANTHER" id="PTHR42760:SF40">
    <property type="entry name" value="3-OXOACYL-[ACYL-CARRIER-PROTEIN] REDUCTASE, CHLOROPLASTIC"/>
    <property type="match status" value="1"/>
</dbReference>
<dbReference type="AlphaFoldDB" id="A0A841FV38"/>
<dbReference type="EMBL" id="JACHGT010000013">
    <property type="protein sequence ID" value="MBB6037588.1"/>
    <property type="molecule type" value="Genomic_DNA"/>
</dbReference>
<comment type="similarity">
    <text evidence="1">Belongs to the short-chain dehydrogenases/reductases (SDR) family.</text>
</comment>
<reference evidence="2 3" key="1">
    <citation type="submission" date="2020-08" db="EMBL/GenBank/DDBJ databases">
        <title>Genomic Encyclopedia of Type Strains, Phase IV (KMG-IV): sequencing the most valuable type-strain genomes for metagenomic binning, comparative biology and taxonomic classification.</title>
        <authorList>
            <person name="Goeker M."/>
        </authorList>
    </citation>
    <scope>NUCLEOTIDE SEQUENCE [LARGE SCALE GENOMIC DNA]</scope>
    <source>
        <strain evidence="2 3">YIM 65646</strain>
    </source>
</reference>
<dbReference type="CDD" id="cd05233">
    <property type="entry name" value="SDR_c"/>
    <property type="match status" value="1"/>
</dbReference>
<evidence type="ECO:0000313" key="2">
    <source>
        <dbReference type="EMBL" id="MBB6037588.1"/>
    </source>
</evidence>
<dbReference type="Gene3D" id="3.40.50.720">
    <property type="entry name" value="NAD(P)-binding Rossmann-like Domain"/>
    <property type="match status" value="1"/>
</dbReference>
<dbReference type="EC" id="1.1.1.100" evidence="2"/>
<keyword evidence="3" id="KW-1185">Reference proteome</keyword>
<comment type="caution">
    <text evidence="2">The sequence shown here is derived from an EMBL/GenBank/DDBJ whole genome shotgun (WGS) entry which is preliminary data.</text>
</comment>
<dbReference type="PANTHER" id="PTHR42760">
    <property type="entry name" value="SHORT-CHAIN DEHYDROGENASES/REDUCTASES FAMILY MEMBER"/>
    <property type="match status" value="1"/>
</dbReference>
<accession>A0A841FV38</accession>
<sequence>MTRHVLVTGGGTGIGRAVAAAFAAQGDTVHITGRRETVLKETAAAIGAHPHVCDHASPTALAALASALPASIDVLVNNAGGNTGIGAPEPVGLSAVADAWRRQLDANLITAVLTTELLADRLAPGGAVVHIGSIAADKGAGSYGAAKAALAAWNVDLARALGERGVTSNVVSPGYIAETEFFGDGMTERRYDALVAATNVGRAGEPADIAGTVVFLASAGARYISGQSLAVNGGAWPSR</sequence>
<name>A0A841FV38_9ACTN</name>
<gene>
    <name evidence="2" type="ORF">HNR73_005466</name>
</gene>
<dbReference type="RefSeq" id="WP_184790413.1">
    <property type="nucleotide sequence ID" value="NZ_BONT01000054.1"/>
</dbReference>
<dbReference type="PRINTS" id="PR00080">
    <property type="entry name" value="SDRFAMILY"/>
</dbReference>
<dbReference type="InterPro" id="IPR036291">
    <property type="entry name" value="NAD(P)-bd_dom_sf"/>
</dbReference>
<dbReference type="PRINTS" id="PR00081">
    <property type="entry name" value="GDHRDH"/>
</dbReference>
<evidence type="ECO:0000313" key="3">
    <source>
        <dbReference type="Proteomes" id="UP000548476"/>
    </source>
</evidence>
<dbReference type="SUPFAM" id="SSF51735">
    <property type="entry name" value="NAD(P)-binding Rossmann-fold domains"/>
    <property type="match status" value="1"/>
</dbReference>